<organism evidence="2 3">
    <name type="scientific">Aspergillus heteromorphus CBS 117.55</name>
    <dbReference type="NCBI Taxonomy" id="1448321"/>
    <lineage>
        <taxon>Eukaryota</taxon>
        <taxon>Fungi</taxon>
        <taxon>Dikarya</taxon>
        <taxon>Ascomycota</taxon>
        <taxon>Pezizomycotina</taxon>
        <taxon>Eurotiomycetes</taxon>
        <taxon>Eurotiomycetidae</taxon>
        <taxon>Eurotiales</taxon>
        <taxon>Aspergillaceae</taxon>
        <taxon>Aspergillus</taxon>
        <taxon>Aspergillus subgen. Circumdati</taxon>
    </lineage>
</organism>
<feature type="compositionally biased region" description="Basic residues" evidence="1">
    <location>
        <begin position="315"/>
        <end position="324"/>
    </location>
</feature>
<evidence type="ECO:0000313" key="2">
    <source>
        <dbReference type="EMBL" id="PWY81841.1"/>
    </source>
</evidence>
<accession>A0A317W809</accession>
<proteinExistence type="predicted"/>
<comment type="caution">
    <text evidence="2">The sequence shown here is derived from an EMBL/GenBank/DDBJ whole genome shotgun (WGS) entry which is preliminary data.</text>
</comment>
<evidence type="ECO:0000313" key="3">
    <source>
        <dbReference type="Proteomes" id="UP000247233"/>
    </source>
</evidence>
<sequence>MNPSNSTPIHPFHPAQITFPTFTTLLAHYPATVEARARRKATDKILRPRGKKQSKAPASAPAPDRSEPTPAQRAQIQAEVDEILDLDAFRYEVLPGRVRERERADYGEEGGHGHGYLEKEELVKLVQWKMKHGIFRPALLGLIRSNPDSLVKTATARAFTLLASEAKDSDSSFPTQSLDALIKPLRGVGVATASLVLGLSGRVPFYSDDVYLWVCLGEWRSEGGIDGDGVVEERVRKGVYKRGNGELDVKYNLGEYRGLWEGGWGLRGRLGEVQWTEVERVALVVRYGDENEKEEQSKKGGKRKQDDTTPTTTTARRRSKRLQR</sequence>
<feature type="region of interest" description="Disordered" evidence="1">
    <location>
        <begin position="290"/>
        <end position="324"/>
    </location>
</feature>
<dbReference type="VEuPathDB" id="FungiDB:BO70DRAFT_40600"/>
<feature type="compositionally biased region" description="Basic and acidic residues" evidence="1">
    <location>
        <begin position="290"/>
        <end position="307"/>
    </location>
</feature>
<name>A0A317W809_9EURO</name>
<reference evidence="2 3" key="1">
    <citation type="submission" date="2016-12" db="EMBL/GenBank/DDBJ databases">
        <title>The genomes of Aspergillus section Nigri reveals drivers in fungal speciation.</title>
        <authorList>
            <consortium name="DOE Joint Genome Institute"/>
            <person name="Vesth T.C."/>
            <person name="Nybo J."/>
            <person name="Theobald S."/>
            <person name="Brandl J."/>
            <person name="Frisvad J.C."/>
            <person name="Nielsen K.F."/>
            <person name="Lyhne E.K."/>
            <person name="Kogle M.E."/>
            <person name="Kuo A."/>
            <person name="Riley R."/>
            <person name="Clum A."/>
            <person name="Nolan M."/>
            <person name="Lipzen A."/>
            <person name="Salamov A."/>
            <person name="Henrissat B."/>
            <person name="Wiebenga A."/>
            <person name="De Vries R.P."/>
            <person name="Grigoriev I.V."/>
            <person name="Mortensen U.H."/>
            <person name="Andersen M.R."/>
            <person name="Baker S.E."/>
        </authorList>
    </citation>
    <scope>NUCLEOTIDE SEQUENCE [LARGE SCALE GENOMIC DNA]</scope>
    <source>
        <strain evidence="2 3">CBS 117.55</strain>
    </source>
</reference>
<dbReference type="AlphaFoldDB" id="A0A317W809"/>
<keyword evidence="3" id="KW-1185">Reference proteome</keyword>
<evidence type="ECO:0000256" key="1">
    <source>
        <dbReference type="SAM" id="MobiDB-lite"/>
    </source>
</evidence>
<dbReference type="OrthoDB" id="8249012at2759"/>
<dbReference type="GeneID" id="37069374"/>
<dbReference type="EMBL" id="MSFL01000013">
    <property type="protein sequence ID" value="PWY81841.1"/>
    <property type="molecule type" value="Genomic_DNA"/>
</dbReference>
<dbReference type="STRING" id="1448321.A0A317W809"/>
<dbReference type="RefSeq" id="XP_025399106.1">
    <property type="nucleotide sequence ID" value="XM_025547137.1"/>
</dbReference>
<dbReference type="Proteomes" id="UP000247233">
    <property type="component" value="Unassembled WGS sequence"/>
</dbReference>
<protein>
    <submittedName>
        <fullName evidence="2">Uncharacterized protein</fullName>
    </submittedName>
</protein>
<feature type="region of interest" description="Disordered" evidence="1">
    <location>
        <begin position="37"/>
        <end position="75"/>
    </location>
</feature>
<dbReference type="PANTHER" id="PTHR21521:SF0">
    <property type="entry name" value="AMUN, ISOFORM A"/>
    <property type="match status" value="1"/>
</dbReference>
<dbReference type="PANTHER" id="PTHR21521">
    <property type="entry name" value="AMUN, ISOFORM A"/>
    <property type="match status" value="1"/>
</dbReference>
<gene>
    <name evidence="2" type="ORF">BO70DRAFT_40600</name>
</gene>